<dbReference type="PANTHER" id="PTHR43163">
    <property type="entry name" value="DIPEPTIDE TRANSPORT SYSTEM PERMEASE PROTEIN DPPB-RELATED"/>
    <property type="match status" value="1"/>
</dbReference>
<dbReference type="Pfam" id="PF00528">
    <property type="entry name" value="BPD_transp_1"/>
    <property type="match status" value="1"/>
</dbReference>
<evidence type="ECO:0000256" key="7">
    <source>
        <dbReference type="RuleBase" id="RU363032"/>
    </source>
</evidence>
<feature type="transmembrane region" description="Helical" evidence="7">
    <location>
        <begin position="307"/>
        <end position="333"/>
    </location>
</feature>
<keyword evidence="4 7" id="KW-0812">Transmembrane</keyword>
<dbReference type="InterPro" id="IPR000515">
    <property type="entry name" value="MetI-like"/>
</dbReference>
<keyword evidence="5 7" id="KW-1133">Transmembrane helix</keyword>
<evidence type="ECO:0000256" key="1">
    <source>
        <dbReference type="ARBA" id="ARBA00004651"/>
    </source>
</evidence>
<dbReference type="OrthoDB" id="9803623at2"/>
<evidence type="ECO:0000256" key="6">
    <source>
        <dbReference type="ARBA" id="ARBA00023136"/>
    </source>
</evidence>
<accession>A0A7Z2JEW9</accession>
<sequence>MATPVLRTPDAPGPARAAHPSSARAGIARFLGVRVAWAIFTLWLLSVLVFAGGQLLPGDIGRAVLGPLADARAVAALNHQLGADRPLVDQYVSWITHALRGDFGMSWTFKQPVAAFVGDALLQSAKLGLLAFVAVVPLGIAGGVWAALHEGRALDRAISTGGLCASAVPEFVSSIVLILIFGVWLRWLPIEAVAPPGAGALQTLRHLVLPVLPLVLVFFGYLARIARAGTIVALDADYTRTAILKGLPRHVVIRRHVLRNALLPSVTVAATQLGYLIGGLVVVESLFRYPGIGSLIYNAAKSKDFPLLEAGVLTVGAVYTLANLAADALHALLDPRLRNAGGRA</sequence>
<dbReference type="KEGG" id="pacs:FAZ98_10740"/>
<reference evidence="9 10" key="1">
    <citation type="submission" date="2019-12" db="EMBL/GenBank/DDBJ databases">
        <title>Paraburkholderia acidiphila 7Q-K02 sp. nov and Paraburkholderia acidisoli DHF22 sp. nov., two strains isolated from forest soil.</title>
        <authorList>
            <person name="Gao Z."/>
            <person name="Qiu L."/>
        </authorList>
    </citation>
    <scope>NUCLEOTIDE SEQUENCE [LARGE SCALE GENOMIC DNA]</scope>
    <source>
        <strain evidence="9 10">DHF22</strain>
    </source>
</reference>
<proteinExistence type="inferred from homology"/>
<feature type="transmembrane region" description="Helical" evidence="7">
    <location>
        <begin position="127"/>
        <end position="148"/>
    </location>
</feature>
<dbReference type="PROSITE" id="PS50928">
    <property type="entry name" value="ABC_TM1"/>
    <property type="match status" value="1"/>
</dbReference>
<dbReference type="CDD" id="cd06261">
    <property type="entry name" value="TM_PBP2"/>
    <property type="match status" value="1"/>
</dbReference>
<dbReference type="InterPro" id="IPR035906">
    <property type="entry name" value="MetI-like_sf"/>
</dbReference>
<dbReference type="Proteomes" id="UP000433577">
    <property type="component" value="Chromosome 1"/>
</dbReference>
<feature type="transmembrane region" description="Helical" evidence="7">
    <location>
        <begin position="204"/>
        <end position="223"/>
    </location>
</feature>
<evidence type="ECO:0000256" key="4">
    <source>
        <dbReference type="ARBA" id="ARBA00022692"/>
    </source>
</evidence>
<feature type="transmembrane region" description="Helical" evidence="7">
    <location>
        <begin position="31"/>
        <end position="51"/>
    </location>
</feature>
<keyword evidence="10" id="KW-1185">Reference proteome</keyword>
<dbReference type="RefSeq" id="WP_158951195.1">
    <property type="nucleotide sequence ID" value="NZ_CP046913.1"/>
</dbReference>
<evidence type="ECO:0000313" key="9">
    <source>
        <dbReference type="EMBL" id="QGZ62166.1"/>
    </source>
</evidence>
<dbReference type="EMBL" id="CP046913">
    <property type="protein sequence ID" value="QGZ62166.1"/>
    <property type="molecule type" value="Genomic_DNA"/>
</dbReference>
<keyword evidence="6 7" id="KW-0472">Membrane</keyword>
<dbReference type="AlphaFoldDB" id="A0A7Z2JEW9"/>
<evidence type="ECO:0000256" key="5">
    <source>
        <dbReference type="ARBA" id="ARBA00022989"/>
    </source>
</evidence>
<comment type="similarity">
    <text evidence="7">Belongs to the binding-protein-dependent transport system permease family.</text>
</comment>
<evidence type="ECO:0000313" key="10">
    <source>
        <dbReference type="Proteomes" id="UP000433577"/>
    </source>
</evidence>
<feature type="domain" description="ABC transmembrane type-1" evidence="8">
    <location>
        <begin position="121"/>
        <end position="330"/>
    </location>
</feature>
<organism evidence="9 10">
    <name type="scientific">Paraburkholderia acidisoli</name>
    <dbReference type="NCBI Taxonomy" id="2571748"/>
    <lineage>
        <taxon>Bacteria</taxon>
        <taxon>Pseudomonadati</taxon>
        <taxon>Pseudomonadota</taxon>
        <taxon>Betaproteobacteria</taxon>
        <taxon>Burkholderiales</taxon>
        <taxon>Burkholderiaceae</taxon>
        <taxon>Paraburkholderia</taxon>
    </lineage>
</organism>
<evidence type="ECO:0000256" key="2">
    <source>
        <dbReference type="ARBA" id="ARBA00022448"/>
    </source>
</evidence>
<keyword evidence="2 7" id="KW-0813">Transport</keyword>
<dbReference type="Pfam" id="PF19300">
    <property type="entry name" value="BPD_transp_1_N"/>
    <property type="match status" value="1"/>
</dbReference>
<dbReference type="Gene3D" id="1.10.3720.10">
    <property type="entry name" value="MetI-like"/>
    <property type="match status" value="1"/>
</dbReference>
<evidence type="ECO:0000259" key="8">
    <source>
        <dbReference type="PROSITE" id="PS50928"/>
    </source>
</evidence>
<name>A0A7Z2JEW9_9BURK</name>
<protein>
    <submittedName>
        <fullName evidence="9">ABC transporter permease subunit</fullName>
    </submittedName>
</protein>
<feature type="transmembrane region" description="Helical" evidence="7">
    <location>
        <begin position="160"/>
        <end position="184"/>
    </location>
</feature>
<evidence type="ECO:0000256" key="3">
    <source>
        <dbReference type="ARBA" id="ARBA00022475"/>
    </source>
</evidence>
<dbReference type="GO" id="GO:0055085">
    <property type="term" value="P:transmembrane transport"/>
    <property type="evidence" value="ECO:0007669"/>
    <property type="project" value="InterPro"/>
</dbReference>
<dbReference type="GO" id="GO:0005886">
    <property type="term" value="C:plasma membrane"/>
    <property type="evidence" value="ECO:0007669"/>
    <property type="project" value="UniProtKB-SubCell"/>
</dbReference>
<gene>
    <name evidence="9" type="ORF">FAZ98_10740</name>
</gene>
<keyword evidence="3" id="KW-1003">Cell membrane</keyword>
<dbReference type="InterPro" id="IPR045621">
    <property type="entry name" value="BPD_transp_1_N"/>
</dbReference>
<comment type="subcellular location">
    <subcellularLocation>
        <location evidence="1 7">Cell membrane</location>
        <topology evidence="1 7">Multi-pass membrane protein</topology>
    </subcellularLocation>
</comment>
<dbReference type="PANTHER" id="PTHR43163:SF3">
    <property type="entry name" value="PEPTIDE ABC TRANSPORTER PERMEASE PROTEIN"/>
    <property type="match status" value="1"/>
</dbReference>
<dbReference type="SUPFAM" id="SSF161098">
    <property type="entry name" value="MetI-like"/>
    <property type="match status" value="1"/>
</dbReference>
<feature type="transmembrane region" description="Helical" evidence="7">
    <location>
        <begin position="262"/>
        <end position="287"/>
    </location>
</feature>